<dbReference type="EMBL" id="NHOA01000081">
    <property type="protein sequence ID" value="PHQ38859.1"/>
    <property type="molecule type" value="Genomic_DNA"/>
</dbReference>
<evidence type="ECO:0000259" key="6">
    <source>
        <dbReference type="Pfam" id="PF02775"/>
    </source>
</evidence>
<dbReference type="AlphaFoldDB" id="A0A2G1WJ49"/>
<feature type="region of interest" description="Disordered" evidence="4">
    <location>
        <begin position="158"/>
        <end position="179"/>
    </location>
</feature>
<dbReference type="InterPro" id="IPR011766">
    <property type="entry name" value="TPP_enzyme_TPP-bd"/>
</dbReference>
<comment type="caution">
    <text evidence="8">The sequence shown here is derived from an EMBL/GenBank/DDBJ whole genome shotgun (WGS) entry which is preliminary data.</text>
</comment>
<sequence length="541" mass="57183">MTETGSTFILDALTAEGVTTLFGLIGEGNAHLIDATNDHDIAFRYARHEQVAVSMADGYARTTGEVGVCTLTHGPGVTNGATGIAAADRDNVPLVVLVGDTGFSGRETSLQYLDHITFTDPISVYQTRAETSDTIGETLRRAFSEARTERGPAIVELPGDIQKDPVPDDTYDPQSSTAQRVHADPETVDAAAAVLNSADHPVILAGGGARASDAADALTALAERLGAPIATTYFAKGLFDHDHPLHSGIAGTFMTPANDALLWDADAVLTVGAQLSGKSTRYGALYADADIVQVDLSPDALGRYRDPTIGVLGDARATVAALGDRIGTNPERVNRVEETIAETGHVIPFDEQSDGPCVDPRALTLAVSDRTAGDAVVAVDSGNNTGFPAVFHELDAGGQMLVNGNFGTMGYALPAALGAQYADRDRDVVCYMGDGAFMQVVQDVETAVRLDLPVVFVVLNDESYGIIRHRQDLEFDRVTAADYESPAFEQVARGLGARAATIRSTDDLGVLDEFLTDKPDVPLVLDVRTNPDIARPGFPPY</sequence>
<dbReference type="GO" id="GO:0030976">
    <property type="term" value="F:thiamine pyrophosphate binding"/>
    <property type="evidence" value="ECO:0007669"/>
    <property type="project" value="InterPro"/>
</dbReference>
<dbReference type="CDD" id="cd07035">
    <property type="entry name" value="TPP_PYR_POX_like"/>
    <property type="match status" value="1"/>
</dbReference>
<evidence type="ECO:0000259" key="5">
    <source>
        <dbReference type="Pfam" id="PF00205"/>
    </source>
</evidence>
<dbReference type="SUPFAM" id="SSF52518">
    <property type="entry name" value="Thiamin diphosphate-binding fold (THDP-binding)"/>
    <property type="match status" value="2"/>
</dbReference>
<reference evidence="8 9" key="1">
    <citation type="journal article" date="2014" name="Front. Microbiol.">
        <title>Population and genomic analysis of the genus Halorubrum.</title>
        <authorList>
            <person name="Fullmer M.S."/>
            <person name="Soucy S.M."/>
            <person name="Swithers K.S."/>
            <person name="Makkay A.M."/>
            <person name="Wheeler R."/>
            <person name="Ventosa A."/>
            <person name="Gogarten J.P."/>
            <person name="Papke R.T."/>
        </authorList>
    </citation>
    <scope>NUCLEOTIDE SEQUENCE [LARGE SCALE GENOMIC DNA]</scope>
    <source>
        <strain evidence="8 9">C49</strain>
    </source>
</reference>
<dbReference type="InterPro" id="IPR045229">
    <property type="entry name" value="TPP_enz"/>
</dbReference>
<feature type="domain" description="Thiamine pyrophosphate enzyme N-terminal TPP-binding" evidence="7">
    <location>
        <begin position="4"/>
        <end position="111"/>
    </location>
</feature>
<dbReference type="Gene3D" id="3.40.50.1220">
    <property type="entry name" value="TPP-binding domain"/>
    <property type="match status" value="1"/>
</dbReference>
<keyword evidence="2 3" id="KW-0786">Thiamine pyrophosphate</keyword>
<dbReference type="Pfam" id="PF00205">
    <property type="entry name" value="TPP_enzyme_M"/>
    <property type="match status" value="1"/>
</dbReference>
<dbReference type="SUPFAM" id="SSF52467">
    <property type="entry name" value="DHS-like NAD/FAD-binding domain"/>
    <property type="match status" value="1"/>
</dbReference>
<dbReference type="Proteomes" id="UP000222824">
    <property type="component" value="Unassembled WGS sequence"/>
</dbReference>
<dbReference type="InterPro" id="IPR029061">
    <property type="entry name" value="THDP-binding"/>
</dbReference>
<dbReference type="GO" id="GO:0044272">
    <property type="term" value="P:sulfur compound biosynthetic process"/>
    <property type="evidence" value="ECO:0007669"/>
    <property type="project" value="UniProtKB-ARBA"/>
</dbReference>
<evidence type="ECO:0000259" key="7">
    <source>
        <dbReference type="Pfam" id="PF02776"/>
    </source>
</evidence>
<dbReference type="InterPro" id="IPR012000">
    <property type="entry name" value="Thiamin_PyroP_enz_cen_dom"/>
</dbReference>
<protein>
    <recommendedName>
        <fullName evidence="10">Acetolactate synthase</fullName>
    </recommendedName>
</protein>
<evidence type="ECO:0000313" key="9">
    <source>
        <dbReference type="Proteomes" id="UP000222824"/>
    </source>
</evidence>
<comment type="similarity">
    <text evidence="1 3">Belongs to the TPP enzyme family.</text>
</comment>
<dbReference type="PANTHER" id="PTHR18968:SF13">
    <property type="entry name" value="ACETOLACTATE SYNTHASE CATALYTIC SUBUNIT, MITOCHONDRIAL"/>
    <property type="match status" value="1"/>
</dbReference>
<dbReference type="CDD" id="cd00568">
    <property type="entry name" value="TPP_enzymes"/>
    <property type="match status" value="1"/>
</dbReference>
<dbReference type="InterPro" id="IPR029035">
    <property type="entry name" value="DHS-like_NAD/FAD-binding_dom"/>
</dbReference>
<dbReference type="Pfam" id="PF02776">
    <property type="entry name" value="TPP_enzyme_N"/>
    <property type="match status" value="1"/>
</dbReference>
<evidence type="ECO:0000313" key="8">
    <source>
        <dbReference type="EMBL" id="PHQ38859.1"/>
    </source>
</evidence>
<accession>A0A2G1WJ49</accession>
<evidence type="ECO:0000256" key="4">
    <source>
        <dbReference type="SAM" id="MobiDB-lite"/>
    </source>
</evidence>
<evidence type="ECO:0000256" key="1">
    <source>
        <dbReference type="ARBA" id="ARBA00007812"/>
    </source>
</evidence>
<gene>
    <name evidence="8" type="ORF">DJ69_09390</name>
</gene>
<dbReference type="RefSeq" id="WP_099255376.1">
    <property type="nucleotide sequence ID" value="NZ_NHOA01000081.1"/>
</dbReference>
<evidence type="ECO:0000256" key="3">
    <source>
        <dbReference type="RuleBase" id="RU362132"/>
    </source>
</evidence>
<dbReference type="GO" id="GO:0003984">
    <property type="term" value="F:acetolactate synthase activity"/>
    <property type="evidence" value="ECO:0007669"/>
    <property type="project" value="TreeGrafter"/>
</dbReference>
<dbReference type="InterPro" id="IPR012001">
    <property type="entry name" value="Thiamin_PyroP_enz_TPP-bd_dom"/>
</dbReference>
<dbReference type="OrthoDB" id="6837at2157"/>
<dbReference type="Gene3D" id="3.40.50.970">
    <property type="match status" value="2"/>
</dbReference>
<proteinExistence type="inferred from homology"/>
<feature type="domain" description="Thiamine pyrophosphate enzyme central" evidence="5">
    <location>
        <begin position="188"/>
        <end position="322"/>
    </location>
</feature>
<feature type="domain" description="Thiamine pyrophosphate enzyme TPP-binding" evidence="6">
    <location>
        <begin position="380"/>
        <end position="526"/>
    </location>
</feature>
<dbReference type="GO" id="GO:0050660">
    <property type="term" value="F:flavin adenine dinucleotide binding"/>
    <property type="evidence" value="ECO:0007669"/>
    <property type="project" value="TreeGrafter"/>
</dbReference>
<dbReference type="GO" id="GO:0000287">
    <property type="term" value="F:magnesium ion binding"/>
    <property type="evidence" value="ECO:0007669"/>
    <property type="project" value="InterPro"/>
</dbReference>
<dbReference type="Pfam" id="PF02775">
    <property type="entry name" value="TPP_enzyme_C"/>
    <property type="match status" value="1"/>
</dbReference>
<dbReference type="GO" id="GO:0005948">
    <property type="term" value="C:acetolactate synthase complex"/>
    <property type="evidence" value="ECO:0007669"/>
    <property type="project" value="TreeGrafter"/>
</dbReference>
<dbReference type="PANTHER" id="PTHR18968">
    <property type="entry name" value="THIAMINE PYROPHOSPHATE ENZYMES"/>
    <property type="match status" value="1"/>
</dbReference>
<dbReference type="GO" id="GO:0009099">
    <property type="term" value="P:L-valine biosynthetic process"/>
    <property type="evidence" value="ECO:0007669"/>
    <property type="project" value="TreeGrafter"/>
</dbReference>
<name>A0A2G1WJ49_9EURY</name>
<keyword evidence="9" id="KW-1185">Reference proteome</keyword>
<evidence type="ECO:0000256" key="2">
    <source>
        <dbReference type="ARBA" id="ARBA00023052"/>
    </source>
</evidence>
<organism evidence="8 9">
    <name type="scientific">Halorubrum persicum</name>
    <dbReference type="NCBI Taxonomy" id="1383844"/>
    <lineage>
        <taxon>Archaea</taxon>
        <taxon>Methanobacteriati</taxon>
        <taxon>Methanobacteriota</taxon>
        <taxon>Stenosarchaea group</taxon>
        <taxon>Halobacteria</taxon>
        <taxon>Halobacteriales</taxon>
        <taxon>Haloferacaceae</taxon>
        <taxon>Halorubrum</taxon>
    </lineage>
</organism>
<dbReference type="GO" id="GO:0009097">
    <property type="term" value="P:isoleucine biosynthetic process"/>
    <property type="evidence" value="ECO:0007669"/>
    <property type="project" value="TreeGrafter"/>
</dbReference>
<evidence type="ECO:0008006" key="10">
    <source>
        <dbReference type="Google" id="ProtNLM"/>
    </source>
</evidence>